<organism evidence="2 3">
    <name type="scientific">Kolteria novifilia</name>
    <dbReference type="NCBI Taxonomy" id="2527975"/>
    <lineage>
        <taxon>Bacteria</taxon>
        <taxon>Pseudomonadati</taxon>
        <taxon>Planctomycetota</taxon>
        <taxon>Planctomycetia</taxon>
        <taxon>Kolteriales</taxon>
        <taxon>Kolteriaceae</taxon>
        <taxon>Kolteria</taxon>
    </lineage>
</organism>
<dbReference type="OrthoDB" id="9816036at2"/>
<evidence type="ECO:0000313" key="2">
    <source>
        <dbReference type="EMBL" id="QDU61690.1"/>
    </source>
</evidence>
<dbReference type="InterPro" id="IPR014966">
    <property type="entry name" value="FRG-dom"/>
</dbReference>
<dbReference type="AlphaFoldDB" id="A0A518B3X2"/>
<dbReference type="EMBL" id="CP036279">
    <property type="protein sequence ID" value="QDU61690.1"/>
    <property type="molecule type" value="Genomic_DNA"/>
</dbReference>
<dbReference type="KEGG" id="knv:Pan216_25520"/>
<dbReference type="Proteomes" id="UP000317093">
    <property type="component" value="Chromosome"/>
</dbReference>
<evidence type="ECO:0000313" key="3">
    <source>
        <dbReference type="Proteomes" id="UP000317093"/>
    </source>
</evidence>
<keyword evidence="3" id="KW-1185">Reference proteome</keyword>
<name>A0A518B3X2_9BACT</name>
<feature type="domain" description="FRG" evidence="1">
    <location>
        <begin position="106"/>
        <end position="216"/>
    </location>
</feature>
<proteinExistence type="predicted"/>
<protein>
    <submittedName>
        <fullName evidence="2">FRG domain protein</fullName>
    </submittedName>
</protein>
<dbReference type="Pfam" id="PF08867">
    <property type="entry name" value="FRG"/>
    <property type="match status" value="1"/>
</dbReference>
<gene>
    <name evidence="2" type="ORF">Pan216_25520</name>
</gene>
<dbReference type="SMART" id="SM00901">
    <property type="entry name" value="FRG"/>
    <property type="match status" value="1"/>
</dbReference>
<sequence length="345" mass="39652">MTSTAPPAWTTCIDQATSVRTGRPCQPHPSGMWRPSDSLRLLLERFRSPTRCSRKRPAKWSGVFFFVVGPKTERNKIEVSSYRTHPDPITCVSDWIRLVERMDEFIPSQHWYRGQSKESWALQSTVARRNFREGRKKWHQISKGRSWRPFAYESHLYADFREKAAAHIPSGASSTEIYFQMRHHGLPTRLLDWTLSPLVALYFAVAGSPDTDGAIYAYTPSVGEELGTFLNYDHPVVEGIIDSLFEAKLPEHQCVLPISTPAKIDRLVRQHGRFTLHTPLEHESDPSFDEDLVLASSHVVKFVVPKEHKHNIRLMLMLLQIDEATIFGDLDSIASDIRRRHHLNF</sequence>
<evidence type="ECO:0000259" key="1">
    <source>
        <dbReference type="SMART" id="SM00901"/>
    </source>
</evidence>
<accession>A0A518B3X2</accession>
<reference evidence="2 3" key="1">
    <citation type="submission" date="2019-02" db="EMBL/GenBank/DDBJ databases">
        <title>Deep-cultivation of Planctomycetes and their phenomic and genomic characterization uncovers novel biology.</title>
        <authorList>
            <person name="Wiegand S."/>
            <person name="Jogler M."/>
            <person name="Boedeker C."/>
            <person name="Pinto D."/>
            <person name="Vollmers J."/>
            <person name="Rivas-Marin E."/>
            <person name="Kohn T."/>
            <person name="Peeters S.H."/>
            <person name="Heuer A."/>
            <person name="Rast P."/>
            <person name="Oberbeckmann S."/>
            <person name="Bunk B."/>
            <person name="Jeske O."/>
            <person name="Meyerdierks A."/>
            <person name="Storesund J.E."/>
            <person name="Kallscheuer N."/>
            <person name="Luecker S."/>
            <person name="Lage O.M."/>
            <person name="Pohl T."/>
            <person name="Merkel B.J."/>
            <person name="Hornburger P."/>
            <person name="Mueller R.-W."/>
            <person name="Bruemmer F."/>
            <person name="Labrenz M."/>
            <person name="Spormann A.M."/>
            <person name="Op den Camp H."/>
            <person name="Overmann J."/>
            <person name="Amann R."/>
            <person name="Jetten M.S.M."/>
            <person name="Mascher T."/>
            <person name="Medema M.H."/>
            <person name="Devos D.P."/>
            <person name="Kaster A.-K."/>
            <person name="Ovreas L."/>
            <person name="Rohde M."/>
            <person name="Galperin M.Y."/>
            <person name="Jogler C."/>
        </authorList>
    </citation>
    <scope>NUCLEOTIDE SEQUENCE [LARGE SCALE GENOMIC DNA]</scope>
    <source>
        <strain evidence="2 3">Pan216</strain>
    </source>
</reference>